<dbReference type="OrthoDB" id="5525396at2"/>
<accession>A0A2S9YBZ4</accession>
<evidence type="ECO:0000313" key="1">
    <source>
        <dbReference type="EMBL" id="PRQ02623.1"/>
    </source>
</evidence>
<dbReference type="RefSeq" id="WP_106092336.1">
    <property type="nucleotide sequence ID" value="NZ_PVNL01000111.1"/>
</dbReference>
<dbReference type="Proteomes" id="UP000238823">
    <property type="component" value="Unassembled WGS sequence"/>
</dbReference>
<dbReference type="EMBL" id="PVNL01000111">
    <property type="protein sequence ID" value="PRQ02623.1"/>
    <property type="molecule type" value="Genomic_DNA"/>
</dbReference>
<organism evidence="1 2">
    <name type="scientific">Enhygromyxa salina</name>
    <dbReference type="NCBI Taxonomy" id="215803"/>
    <lineage>
        <taxon>Bacteria</taxon>
        <taxon>Pseudomonadati</taxon>
        <taxon>Myxococcota</taxon>
        <taxon>Polyangia</taxon>
        <taxon>Nannocystales</taxon>
        <taxon>Nannocystaceae</taxon>
        <taxon>Enhygromyxa</taxon>
    </lineage>
</organism>
<evidence type="ECO:0000313" key="2">
    <source>
        <dbReference type="Proteomes" id="UP000238823"/>
    </source>
</evidence>
<reference evidence="1 2" key="1">
    <citation type="submission" date="2018-03" db="EMBL/GenBank/DDBJ databases">
        <title>Draft Genome Sequences of the Obligatory Marine Myxobacteria Enhygromyxa salina SWB007.</title>
        <authorList>
            <person name="Poehlein A."/>
            <person name="Moghaddam J.A."/>
            <person name="Harms H."/>
            <person name="Alanjari M."/>
            <person name="Koenig G.M."/>
            <person name="Daniel R."/>
            <person name="Schaeberle T.F."/>
        </authorList>
    </citation>
    <scope>NUCLEOTIDE SEQUENCE [LARGE SCALE GENOMIC DNA]</scope>
    <source>
        <strain evidence="1 2">SWB007</strain>
    </source>
</reference>
<dbReference type="InterPro" id="IPR038765">
    <property type="entry name" value="Papain-like_cys_pep_sf"/>
</dbReference>
<dbReference type="SUPFAM" id="SSF54001">
    <property type="entry name" value="Cysteine proteinases"/>
    <property type="match status" value="1"/>
</dbReference>
<proteinExistence type="predicted"/>
<comment type="caution">
    <text evidence="1">The sequence shown here is derived from an EMBL/GenBank/DDBJ whole genome shotgun (WGS) entry which is preliminary data.</text>
</comment>
<gene>
    <name evidence="1" type="ORF">ENSA7_54520</name>
</gene>
<dbReference type="Gene3D" id="3.90.1720.10">
    <property type="entry name" value="endopeptidase domain like (from Nostoc punctiforme)"/>
    <property type="match status" value="1"/>
</dbReference>
<protein>
    <submittedName>
        <fullName evidence="1">Uncharacterized protein</fullName>
    </submittedName>
</protein>
<name>A0A2S9YBZ4_9BACT</name>
<sequence length="262" mass="29050">MPLLELALLTQSLISSGQLDLDLTARFHAAPLAQTKILVRPGPEPFVYVDGARKTAAQWVPGTPATRATKKLFELVEHIDDTRTDTTYKHSTKVRTKQGLYHFDCSGMINWALAKVSKSALETLDRERPVAATYVRIIQKAPTQRARGGWQQIADIEDVEPGDLFAWKRPANWPKGGNTGHIGVVIAKPAAVAHIENAYVVRVIDSTRYRHQDDTRAEGETGFGIGTILFMTDDARQPIGYAWHGSDSSGFYRTDVVFGRVH</sequence>
<dbReference type="AlphaFoldDB" id="A0A2S9YBZ4"/>